<organism evidence="3">
    <name type="scientific">freshwater metagenome</name>
    <dbReference type="NCBI Taxonomy" id="449393"/>
    <lineage>
        <taxon>unclassified sequences</taxon>
        <taxon>metagenomes</taxon>
        <taxon>ecological metagenomes</taxon>
    </lineage>
</organism>
<gene>
    <name evidence="3" type="ORF">UFOPK2806_01233</name>
    <name evidence="4" type="ORF">UFOPK4306_01747</name>
</gene>
<evidence type="ECO:0000259" key="2">
    <source>
        <dbReference type="PROSITE" id="PS51462"/>
    </source>
</evidence>
<dbReference type="InterPro" id="IPR020084">
    <property type="entry name" value="NUDIX_hydrolase_CS"/>
</dbReference>
<dbReference type="InterPro" id="IPR015797">
    <property type="entry name" value="NUDIX_hydrolase-like_dom_sf"/>
</dbReference>
<sequence>MPSDILAAGGIVWRTVDGERRLGVVRRLRYGGDISLPKGKVEPGEGFRACAVREVAEELGVDVELGGFAGLLIYHVGDRDKFVLFWEMEFVAERNEEPDGKEVAERLWLSPGAALETLTFRTDRTLLTDLLARRVR</sequence>
<proteinExistence type="predicted"/>
<dbReference type="EMBL" id="CAFBQP010000071">
    <property type="protein sequence ID" value="CAB5066148.1"/>
    <property type="molecule type" value="Genomic_DNA"/>
</dbReference>
<dbReference type="PANTHER" id="PTHR21340:SF0">
    <property type="entry name" value="BIS(5'-NUCLEOSYL)-TETRAPHOSPHATASE [ASYMMETRICAL]"/>
    <property type="match status" value="1"/>
</dbReference>
<keyword evidence="1" id="KW-0378">Hydrolase</keyword>
<dbReference type="PANTHER" id="PTHR21340">
    <property type="entry name" value="DIADENOSINE 5,5-P1,P4-TETRAPHOSPHATE PYROPHOSPHOHYDROLASE MUTT"/>
    <property type="match status" value="1"/>
</dbReference>
<dbReference type="InterPro" id="IPR051325">
    <property type="entry name" value="Nudix_hydrolase_domain"/>
</dbReference>
<reference evidence="3" key="1">
    <citation type="submission" date="2020-05" db="EMBL/GenBank/DDBJ databases">
        <authorList>
            <person name="Chiriac C."/>
            <person name="Salcher M."/>
            <person name="Ghai R."/>
            <person name="Kavagutti S V."/>
        </authorList>
    </citation>
    <scope>NUCLEOTIDE SEQUENCE</scope>
</reference>
<evidence type="ECO:0000256" key="1">
    <source>
        <dbReference type="ARBA" id="ARBA00022801"/>
    </source>
</evidence>
<dbReference type="AlphaFoldDB" id="A0A6J6U871"/>
<feature type="domain" description="Nudix hydrolase" evidence="2">
    <location>
        <begin position="3"/>
        <end position="132"/>
    </location>
</feature>
<dbReference type="InterPro" id="IPR000086">
    <property type="entry name" value="NUDIX_hydrolase_dom"/>
</dbReference>
<dbReference type="GO" id="GO:0006754">
    <property type="term" value="P:ATP biosynthetic process"/>
    <property type="evidence" value="ECO:0007669"/>
    <property type="project" value="TreeGrafter"/>
</dbReference>
<dbReference type="PROSITE" id="PS51462">
    <property type="entry name" value="NUDIX"/>
    <property type="match status" value="1"/>
</dbReference>
<dbReference type="PROSITE" id="PS00893">
    <property type="entry name" value="NUDIX_BOX"/>
    <property type="match status" value="1"/>
</dbReference>
<dbReference type="EMBL" id="CAEZYY010000014">
    <property type="protein sequence ID" value="CAB4754737.1"/>
    <property type="molecule type" value="Genomic_DNA"/>
</dbReference>
<accession>A0A6J6U871</accession>
<dbReference type="Pfam" id="PF00293">
    <property type="entry name" value="NUDIX"/>
    <property type="match status" value="1"/>
</dbReference>
<evidence type="ECO:0000313" key="4">
    <source>
        <dbReference type="EMBL" id="CAB5066148.1"/>
    </source>
</evidence>
<name>A0A6J6U871_9ZZZZ</name>
<dbReference type="SUPFAM" id="SSF55811">
    <property type="entry name" value="Nudix"/>
    <property type="match status" value="1"/>
</dbReference>
<protein>
    <submittedName>
        <fullName evidence="3">Unannotated protein</fullName>
    </submittedName>
</protein>
<evidence type="ECO:0000313" key="3">
    <source>
        <dbReference type="EMBL" id="CAB4754737.1"/>
    </source>
</evidence>
<dbReference type="Gene3D" id="3.90.79.10">
    <property type="entry name" value="Nucleoside Triphosphate Pyrophosphohydrolase"/>
    <property type="match status" value="1"/>
</dbReference>
<dbReference type="GO" id="GO:0006167">
    <property type="term" value="P:AMP biosynthetic process"/>
    <property type="evidence" value="ECO:0007669"/>
    <property type="project" value="TreeGrafter"/>
</dbReference>
<dbReference type="GO" id="GO:0004081">
    <property type="term" value="F:bis(5'-nucleosyl)-tetraphosphatase (asymmetrical) activity"/>
    <property type="evidence" value="ECO:0007669"/>
    <property type="project" value="TreeGrafter"/>
</dbReference>